<evidence type="ECO:0000313" key="3">
    <source>
        <dbReference type="Proteomes" id="UP000217257"/>
    </source>
</evidence>
<dbReference type="Proteomes" id="UP000217257">
    <property type="component" value="Chromosome"/>
</dbReference>
<evidence type="ECO:0000313" key="2">
    <source>
        <dbReference type="EMBL" id="ATB35904.1"/>
    </source>
</evidence>
<organism evidence="2 3">
    <name type="scientific">Cystobacter fuscus</name>
    <dbReference type="NCBI Taxonomy" id="43"/>
    <lineage>
        <taxon>Bacteria</taxon>
        <taxon>Pseudomonadati</taxon>
        <taxon>Myxococcota</taxon>
        <taxon>Myxococcia</taxon>
        <taxon>Myxococcales</taxon>
        <taxon>Cystobacterineae</taxon>
        <taxon>Archangiaceae</taxon>
        <taxon>Cystobacter</taxon>
    </lineage>
</organism>
<gene>
    <name evidence="2" type="ORF">CYFUS_001318</name>
</gene>
<protein>
    <submittedName>
        <fullName evidence="2">Uncharacterized protein</fullName>
    </submittedName>
</protein>
<sequence length="299" mass="33093">MSRRTGFQPRRVRLRECAQPRFLDLGQHVEVDRPPAQFGPAALVERAAARRIDPRAHRPEHLVRLLHRQAAGRNAWIPGHGLGDPPPWYFSTGGVIEGPGRATLDRQRVQPCEVVVVYARIDRQARADVTSRSGRRDGAIDSHHLAIVAGAPDRWRAHHHAAHTRLRRGSYDALGLHSPNQERRRLERIVLGERVRDPVASGVFHEHAASGRKDKRLAHPCQRLAQLFHAAGRDPRPGRPGGYGRDRAAGRGRGRIADGAAGVPGAYTTATVAARKHGHVIRPGGHSKFAMRVDKHRLA</sequence>
<evidence type="ECO:0000256" key="1">
    <source>
        <dbReference type="SAM" id="MobiDB-lite"/>
    </source>
</evidence>
<accession>A0A250IVY7</accession>
<reference evidence="2 3" key="1">
    <citation type="submission" date="2017-06" db="EMBL/GenBank/DDBJ databases">
        <title>Sequencing and comparative analysis of myxobacterial genomes.</title>
        <authorList>
            <person name="Rupp O."/>
            <person name="Goesmann A."/>
            <person name="Sogaard-Andersen L."/>
        </authorList>
    </citation>
    <scope>NUCLEOTIDE SEQUENCE [LARGE SCALE GENOMIC DNA]</scope>
    <source>
        <strain evidence="2 3">DSM 52655</strain>
    </source>
</reference>
<dbReference type="EMBL" id="CP022098">
    <property type="protein sequence ID" value="ATB35904.1"/>
    <property type="molecule type" value="Genomic_DNA"/>
</dbReference>
<dbReference type="AlphaFoldDB" id="A0A250IVY7"/>
<name>A0A250IVY7_9BACT</name>
<proteinExistence type="predicted"/>
<dbReference type="KEGG" id="cfus:CYFUS_001318"/>
<feature type="region of interest" description="Disordered" evidence="1">
    <location>
        <begin position="231"/>
        <end position="259"/>
    </location>
</feature>